<protein>
    <recommendedName>
        <fullName evidence="1">N-acetyltransferase domain-containing protein</fullName>
    </recommendedName>
</protein>
<dbReference type="Proteomes" id="UP000187085">
    <property type="component" value="Unassembled WGS sequence"/>
</dbReference>
<comment type="caution">
    <text evidence="2">The sequence shown here is derived from an EMBL/GenBank/DDBJ whole genome shotgun (WGS) entry which is preliminary data.</text>
</comment>
<keyword evidence="3" id="KW-1185">Reference proteome</keyword>
<evidence type="ECO:0000313" key="2">
    <source>
        <dbReference type="EMBL" id="OMH23099.1"/>
    </source>
</evidence>
<dbReference type="Gene3D" id="3.40.630.30">
    <property type="match status" value="1"/>
</dbReference>
<accession>A0A1R1L6Q1</accession>
<reference evidence="2 3" key="1">
    <citation type="submission" date="2016-12" db="EMBL/GenBank/DDBJ databases">
        <title>Draft genome of Tersicoccus phoenicis 1P05MA.</title>
        <authorList>
            <person name="Nakajima Y."/>
            <person name="Yoshizawa S."/>
            <person name="Nakamura K."/>
            <person name="Ogura Y."/>
            <person name="Hayashi T."/>
            <person name="Kogure K."/>
        </authorList>
    </citation>
    <scope>NUCLEOTIDE SEQUENCE [LARGE SCALE GENOMIC DNA]</scope>
    <source>
        <strain evidence="2 3">1p05MA</strain>
    </source>
</reference>
<evidence type="ECO:0000259" key="1">
    <source>
        <dbReference type="PROSITE" id="PS51186"/>
    </source>
</evidence>
<evidence type="ECO:0000313" key="3">
    <source>
        <dbReference type="Proteomes" id="UP000187085"/>
    </source>
</evidence>
<dbReference type="Pfam" id="PF13302">
    <property type="entry name" value="Acetyltransf_3"/>
    <property type="match status" value="1"/>
</dbReference>
<dbReference type="InterPro" id="IPR000182">
    <property type="entry name" value="GNAT_dom"/>
</dbReference>
<proteinExistence type="predicted"/>
<name>A0A1R1L6Q1_9MICC</name>
<dbReference type="InterPro" id="IPR051531">
    <property type="entry name" value="N-acetyltransferase"/>
</dbReference>
<dbReference type="AlphaFoldDB" id="A0A1R1L6Q1"/>
<feature type="domain" description="N-acetyltransferase" evidence="1">
    <location>
        <begin position="9"/>
        <end position="180"/>
    </location>
</feature>
<dbReference type="RefSeq" id="WP_076705770.1">
    <property type="nucleotide sequence ID" value="NZ_MRDE01000081.1"/>
</dbReference>
<dbReference type="SUPFAM" id="SSF55729">
    <property type="entry name" value="Acyl-CoA N-acyltransferases (Nat)"/>
    <property type="match status" value="1"/>
</dbReference>
<gene>
    <name evidence="2" type="ORF">BKD30_14665</name>
</gene>
<organism evidence="2 3">
    <name type="scientific">Tersicoccus phoenicis</name>
    <dbReference type="NCBI Taxonomy" id="554083"/>
    <lineage>
        <taxon>Bacteria</taxon>
        <taxon>Bacillati</taxon>
        <taxon>Actinomycetota</taxon>
        <taxon>Actinomycetes</taxon>
        <taxon>Micrococcales</taxon>
        <taxon>Micrococcaceae</taxon>
        <taxon>Tersicoccus</taxon>
    </lineage>
</organism>
<dbReference type="GO" id="GO:0016747">
    <property type="term" value="F:acyltransferase activity, transferring groups other than amino-acyl groups"/>
    <property type="evidence" value="ECO:0007669"/>
    <property type="project" value="InterPro"/>
</dbReference>
<dbReference type="InterPro" id="IPR016181">
    <property type="entry name" value="Acyl_CoA_acyltransferase"/>
</dbReference>
<dbReference type="PANTHER" id="PTHR43792:SF1">
    <property type="entry name" value="N-ACETYLTRANSFERASE DOMAIN-CONTAINING PROTEIN"/>
    <property type="match status" value="1"/>
</dbReference>
<dbReference type="EMBL" id="MRDE01000081">
    <property type="protein sequence ID" value="OMH23099.1"/>
    <property type="molecule type" value="Genomic_DNA"/>
</dbReference>
<dbReference type="STRING" id="554083.BKD30_14665"/>
<dbReference type="OrthoDB" id="3533156at2"/>
<dbReference type="PROSITE" id="PS51186">
    <property type="entry name" value="GNAT"/>
    <property type="match status" value="1"/>
</dbReference>
<sequence>MEDLHTARLLLRRWTTADADVDFLFDLYSRWEVQRFIGRWPRVSTERAEAVQRAARYARLDEPVHGIWAVSDLVTGRLHGTLLLKELPESGPVEPLAPSGETEIGWHLHPDAWGHGYATEAAGRVLEHAFAHGLERVLAVTHPDNTASQRVAGRIGMSAQGVTGRYYNTTCALFRADRPDGSARPDG</sequence>
<dbReference type="PANTHER" id="PTHR43792">
    <property type="entry name" value="GNAT FAMILY, PUTATIVE (AFU_ORTHOLOGUE AFUA_3G00765)-RELATED-RELATED"/>
    <property type="match status" value="1"/>
</dbReference>